<sequence>MNRAAIALIAVTIGLGGLAAGCGDDSKDAGAPSGDYCTKLPDYFKALGETLKGDLNDPQRLSGWAAKAKEMAAVAPANLKSQWDFVADYSQRMNAAGGDISKLTRDDVKRNGEASMAIIQHAQSDCGLKPQGQ</sequence>
<dbReference type="OrthoDB" id="3699164at2"/>
<protein>
    <recommendedName>
        <fullName evidence="4">Hemophore-related protein</fullName>
    </recommendedName>
</protein>
<evidence type="ECO:0008006" key="4">
    <source>
        <dbReference type="Google" id="ProtNLM"/>
    </source>
</evidence>
<feature type="signal peptide" evidence="1">
    <location>
        <begin position="1"/>
        <end position="19"/>
    </location>
</feature>
<dbReference type="AlphaFoldDB" id="A0A4Q7KMK8"/>
<name>A0A4Q7KMK8_9PSEU</name>
<feature type="chain" id="PRO_5038634621" description="Hemophore-related protein" evidence="1">
    <location>
        <begin position="20"/>
        <end position="133"/>
    </location>
</feature>
<evidence type="ECO:0000313" key="2">
    <source>
        <dbReference type="EMBL" id="RZS37919.1"/>
    </source>
</evidence>
<gene>
    <name evidence="2" type="ORF">EV193_105479</name>
</gene>
<keyword evidence="1" id="KW-0732">Signal</keyword>
<organism evidence="2 3">
    <name type="scientific">Herbihabitans rhizosphaerae</name>
    <dbReference type="NCBI Taxonomy" id="1872711"/>
    <lineage>
        <taxon>Bacteria</taxon>
        <taxon>Bacillati</taxon>
        <taxon>Actinomycetota</taxon>
        <taxon>Actinomycetes</taxon>
        <taxon>Pseudonocardiales</taxon>
        <taxon>Pseudonocardiaceae</taxon>
        <taxon>Herbihabitans</taxon>
    </lineage>
</organism>
<comment type="caution">
    <text evidence="2">The sequence shown here is derived from an EMBL/GenBank/DDBJ whole genome shotgun (WGS) entry which is preliminary data.</text>
</comment>
<keyword evidence="3" id="KW-1185">Reference proteome</keyword>
<dbReference type="Proteomes" id="UP000294257">
    <property type="component" value="Unassembled WGS sequence"/>
</dbReference>
<dbReference type="EMBL" id="SGWQ01000005">
    <property type="protein sequence ID" value="RZS37919.1"/>
    <property type="molecule type" value="Genomic_DNA"/>
</dbReference>
<evidence type="ECO:0000313" key="3">
    <source>
        <dbReference type="Proteomes" id="UP000294257"/>
    </source>
</evidence>
<dbReference type="PROSITE" id="PS51257">
    <property type="entry name" value="PROKAR_LIPOPROTEIN"/>
    <property type="match status" value="1"/>
</dbReference>
<evidence type="ECO:0000256" key="1">
    <source>
        <dbReference type="SAM" id="SignalP"/>
    </source>
</evidence>
<dbReference type="RefSeq" id="WP_130345331.1">
    <property type="nucleotide sequence ID" value="NZ_SGWQ01000005.1"/>
</dbReference>
<accession>A0A4Q7KMK8</accession>
<reference evidence="2 3" key="1">
    <citation type="submission" date="2019-02" db="EMBL/GenBank/DDBJ databases">
        <title>Genomic Encyclopedia of Type Strains, Phase IV (KMG-IV): sequencing the most valuable type-strain genomes for metagenomic binning, comparative biology and taxonomic classification.</title>
        <authorList>
            <person name="Goeker M."/>
        </authorList>
    </citation>
    <scope>NUCLEOTIDE SEQUENCE [LARGE SCALE GENOMIC DNA]</scope>
    <source>
        <strain evidence="2 3">DSM 101727</strain>
    </source>
</reference>
<proteinExistence type="predicted"/>